<accession>A0AAV7LN87</accession>
<comment type="caution">
    <text evidence="1">The sequence shown here is derived from an EMBL/GenBank/DDBJ whole genome shotgun (WGS) entry which is preliminary data.</text>
</comment>
<reference evidence="1" key="1">
    <citation type="journal article" date="2022" name="bioRxiv">
        <title>Sequencing and chromosome-scale assembly of the giantPleurodeles waltlgenome.</title>
        <authorList>
            <person name="Brown T."/>
            <person name="Elewa A."/>
            <person name="Iarovenko S."/>
            <person name="Subramanian E."/>
            <person name="Araus A.J."/>
            <person name="Petzold A."/>
            <person name="Susuki M."/>
            <person name="Suzuki K.-i.T."/>
            <person name="Hayashi T."/>
            <person name="Toyoda A."/>
            <person name="Oliveira C."/>
            <person name="Osipova E."/>
            <person name="Leigh N.D."/>
            <person name="Simon A."/>
            <person name="Yun M.H."/>
        </authorList>
    </citation>
    <scope>NUCLEOTIDE SEQUENCE</scope>
    <source>
        <strain evidence="1">20211129_DDA</strain>
        <tissue evidence="1">Liver</tissue>
    </source>
</reference>
<keyword evidence="2" id="KW-1185">Reference proteome</keyword>
<proteinExistence type="predicted"/>
<evidence type="ECO:0000313" key="1">
    <source>
        <dbReference type="EMBL" id="KAJ1088895.1"/>
    </source>
</evidence>
<organism evidence="1 2">
    <name type="scientific">Pleurodeles waltl</name>
    <name type="common">Iberian ribbed newt</name>
    <dbReference type="NCBI Taxonomy" id="8319"/>
    <lineage>
        <taxon>Eukaryota</taxon>
        <taxon>Metazoa</taxon>
        <taxon>Chordata</taxon>
        <taxon>Craniata</taxon>
        <taxon>Vertebrata</taxon>
        <taxon>Euteleostomi</taxon>
        <taxon>Amphibia</taxon>
        <taxon>Batrachia</taxon>
        <taxon>Caudata</taxon>
        <taxon>Salamandroidea</taxon>
        <taxon>Salamandridae</taxon>
        <taxon>Pleurodelinae</taxon>
        <taxon>Pleurodeles</taxon>
    </lineage>
</organism>
<dbReference type="Proteomes" id="UP001066276">
    <property type="component" value="Chromosome 11"/>
</dbReference>
<sequence>MLRSPVAIGPAAREHRISQIVSSPITKYPEYTKQVQERHKTSQELRQKLRALRLQYMLLYPARLKVLFQGKALFSDHPEEVLGLVGHAKGVLFLPNERGSRSRGLFCDGGGGETPMQHLMIPIWYPACSPQVTIHEAGMMQVQTIEEHSQSRSAKLLAPDPEMPEESVEMIDTQFNIIPDTIVPVGDETER</sequence>
<name>A0AAV7LN87_PLEWA</name>
<dbReference type="EMBL" id="JANPWB010000015">
    <property type="protein sequence ID" value="KAJ1088895.1"/>
    <property type="molecule type" value="Genomic_DNA"/>
</dbReference>
<evidence type="ECO:0000313" key="2">
    <source>
        <dbReference type="Proteomes" id="UP001066276"/>
    </source>
</evidence>
<dbReference type="AlphaFoldDB" id="A0AAV7LN87"/>
<dbReference type="InterPro" id="IPR042566">
    <property type="entry name" value="L1_C"/>
</dbReference>
<dbReference type="Gene3D" id="3.30.250.20">
    <property type="entry name" value="L1 transposable element, C-terminal domain"/>
    <property type="match status" value="1"/>
</dbReference>
<protein>
    <submittedName>
        <fullName evidence="1">Uncharacterized protein</fullName>
    </submittedName>
</protein>
<gene>
    <name evidence="1" type="ORF">NDU88_002049</name>
</gene>